<dbReference type="SMART" id="SM01225">
    <property type="entry name" value="G8"/>
    <property type="match status" value="2"/>
</dbReference>
<evidence type="ECO:0000313" key="23">
    <source>
        <dbReference type="Proteomes" id="UP000275408"/>
    </source>
</evidence>
<dbReference type="PANTHER" id="PTHR46769">
    <property type="entry name" value="POLYCYSTIC KIDNEY AND HEPATIC DISEASE 1 (AUTOSOMAL RECESSIVE)-LIKE 1"/>
    <property type="match status" value="1"/>
</dbReference>
<dbReference type="InterPro" id="IPR055401">
    <property type="entry name" value="CEMIP_beta-hel_dom"/>
</dbReference>
<evidence type="ECO:0000259" key="20">
    <source>
        <dbReference type="PROSITE" id="PS51484"/>
    </source>
</evidence>
<feature type="region of interest" description="Disordered" evidence="17">
    <location>
        <begin position="6080"/>
        <end position="6143"/>
    </location>
</feature>
<dbReference type="PRINTS" id="PR00205">
    <property type="entry name" value="CADHERIN"/>
</dbReference>
<evidence type="ECO:0000256" key="9">
    <source>
        <dbReference type="ARBA" id="ARBA00022837"/>
    </source>
</evidence>
<proteinExistence type="predicted"/>
<accession>A0A3M6UGB2</accession>
<dbReference type="STRING" id="46731.A0A3M6UGB2"/>
<dbReference type="Pfam" id="PF01833">
    <property type="entry name" value="TIG"/>
    <property type="match status" value="12"/>
</dbReference>
<keyword evidence="9 16" id="KW-0106">Calcium</keyword>
<protein>
    <recommendedName>
        <fullName evidence="24">Fibrocystin-L</fullName>
    </recommendedName>
</protein>
<keyword evidence="6 18" id="KW-0812">Transmembrane</keyword>
<feature type="domain" description="PA14" evidence="21">
    <location>
        <begin position="313"/>
        <end position="473"/>
    </location>
</feature>
<keyword evidence="8" id="KW-0677">Repeat</keyword>
<keyword evidence="14" id="KW-0325">Glycoprotein</keyword>
<feature type="domain" description="G8" evidence="20">
    <location>
        <begin position="2156"/>
        <end position="2278"/>
    </location>
</feature>
<dbReference type="InterPro" id="IPR002909">
    <property type="entry name" value="IPT_dom"/>
</dbReference>
<feature type="region of interest" description="Disordered" evidence="17">
    <location>
        <begin position="4051"/>
        <end position="4072"/>
    </location>
</feature>
<dbReference type="Pfam" id="PF10162">
    <property type="entry name" value="G8"/>
    <property type="match status" value="2"/>
</dbReference>
<feature type="domain" description="Cadherin" evidence="19">
    <location>
        <begin position="4845"/>
        <end position="4957"/>
    </location>
</feature>
<evidence type="ECO:0000259" key="21">
    <source>
        <dbReference type="PROSITE" id="PS51820"/>
    </source>
</evidence>
<dbReference type="PROSITE" id="PS51484">
    <property type="entry name" value="G8"/>
    <property type="match status" value="2"/>
</dbReference>
<evidence type="ECO:0000256" key="4">
    <source>
        <dbReference type="ARBA" id="ARBA00022475"/>
    </source>
</evidence>
<feature type="domain" description="Cadherin" evidence="19">
    <location>
        <begin position="4958"/>
        <end position="5063"/>
    </location>
</feature>
<evidence type="ECO:0000256" key="1">
    <source>
        <dbReference type="ARBA" id="ARBA00004167"/>
    </source>
</evidence>
<feature type="compositionally biased region" description="Polar residues" evidence="17">
    <location>
        <begin position="4057"/>
        <end position="4072"/>
    </location>
</feature>
<evidence type="ECO:0000256" key="17">
    <source>
        <dbReference type="SAM" id="MobiDB-lite"/>
    </source>
</evidence>
<dbReference type="InterPro" id="IPR015919">
    <property type="entry name" value="Cadherin-like_sf"/>
</dbReference>
<dbReference type="InterPro" id="IPR002126">
    <property type="entry name" value="Cadherin-like_dom"/>
</dbReference>
<dbReference type="PROSITE" id="PS50268">
    <property type="entry name" value="CADHERIN_2"/>
    <property type="match status" value="6"/>
</dbReference>
<evidence type="ECO:0000256" key="3">
    <source>
        <dbReference type="ARBA" id="ARBA00004316"/>
    </source>
</evidence>
<dbReference type="SMART" id="SM00429">
    <property type="entry name" value="IPT"/>
    <property type="match status" value="11"/>
</dbReference>
<dbReference type="SUPFAM" id="SSF51126">
    <property type="entry name" value="Pectin lyase-like"/>
    <property type="match status" value="2"/>
</dbReference>
<dbReference type="InterPro" id="IPR019316">
    <property type="entry name" value="G8_domain"/>
</dbReference>
<feature type="domain" description="G8" evidence="20">
    <location>
        <begin position="3006"/>
        <end position="3129"/>
    </location>
</feature>
<evidence type="ECO:0000256" key="7">
    <source>
        <dbReference type="ARBA" id="ARBA00022729"/>
    </source>
</evidence>
<dbReference type="InterPro" id="IPR036439">
    <property type="entry name" value="Dockerin_dom_sf"/>
</dbReference>
<dbReference type="PROSITE" id="PS51820">
    <property type="entry name" value="PA14"/>
    <property type="match status" value="1"/>
</dbReference>
<dbReference type="Gene3D" id="2.60.40.420">
    <property type="entry name" value="Cupredoxins - blue copper proteins"/>
    <property type="match status" value="1"/>
</dbReference>
<dbReference type="FunFam" id="2.60.40.60:FF:000116">
    <property type="entry name" value="Dachsous cadherin-related 2"/>
    <property type="match status" value="1"/>
</dbReference>
<keyword evidence="15" id="KW-0966">Cell projection</keyword>
<dbReference type="Gene3D" id="2.160.20.10">
    <property type="entry name" value="Single-stranded right-handed beta-helix, Pectin lyase-like"/>
    <property type="match status" value="2"/>
</dbReference>
<dbReference type="Pfam" id="PF24606">
    <property type="entry name" value="CEMIP_beta-hel"/>
    <property type="match status" value="2"/>
</dbReference>
<dbReference type="Pfam" id="PF00028">
    <property type="entry name" value="Cadherin"/>
    <property type="match status" value="6"/>
</dbReference>
<name>A0A3M6UGB2_POCDA</name>
<dbReference type="FunFam" id="2.60.40.60:FF:000181">
    <property type="entry name" value="Predicted protein"/>
    <property type="match status" value="1"/>
</dbReference>
<feature type="domain" description="Cadherin" evidence="19">
    <location>
        <begin position="4626"/>
        <end position="4734"/>
    </location>
</feature>
<evidence type="ECO:0000313" key="22">
    <source>
        <dbReference type="EMBL" id="RMX52720.1"/>
    </source>
</evidence>
<dbReference type="PANTHER" id="PTHR46769:SF2">
    <property type="entry name" value="FIBROCYSTIN-L ISOFORM 2 PRECURSOR-RELATED"/>
    <property type="match status" value="1"/>
</dbReference>
<dbReference type="InterPro" id="IPR012334">
    <property type="entry name" value="Pectin_lyas_fold"/>
</dbReference>
<dbReference type="GO" id="GO:0007156">
    <property type="term" value="P:homophilic cell adhesion via plasma membrane adhesion molecules"/>
    <property type="evidence" value="ECO:0007669"/>
    <property type="project" value="InterPro"/>
</dbReference>
<dbReference type="InterPro" id="IPR052387">
    <property type="entry name" value="Fibrocystin"/>
</dbReference>
<dbReference type="Pfam" id="PF07691">
    <property type="entry name" value="PA14"/>
    <property type="match status" value="1"/>
</dbReference>
<dbReference type="FunFam" id="2.60.40.10:FF:000616">
    <property type="entry name" value="PKHD1 like 1"/>
    <property type="match status" value="1"/>
</dbReference>
<dbReference type="SMART" id="SM00112">
    <property type="entry name" value="CA"/>
    <property type="match status" value="6"/>
</dbReference>
<dbReference type="InterPro" id="IPR011658">
    <property type="entry name" value="PA14_dom"/>
</dbReference>
<keyword evidence="4" id="KW-1003">Cell membrane</keyword>
<evidence type="ECO:0000256" key="16">
    <source>
        <dbReference type="PROSITE-ProRule" id="PRU00043"/>
    </source>
</evidence>
<evidence type="ECO:0000256" key="2">
    <source>
        <dbReference type="ARBA" id="ARBA00004236"/>
    </source>
</evidence>
<gene>
    <name evidence="22" type="ORF">pdam_00004207</name>
</gene>
<organism evidence="22 23">
    <name type="scientific">Pocillopora damicornis</name>
    <name type="common">Cauliflower coral</name>
    <name type="synonym">Millepora damicornis</name>
    <dbReference type="NCBI Taxonomy" id="46731"/>
    <lineage>
        <taxon>Eukaryota</taxon>
        <taxon>Metazoa</taxon>
        <taxon>Cnidaria</taxon>
        <taxon>Anthozoa</taxon>
        <taxon>Hexacorallia</taxon>
        <taxon>Scleractinia</taxon>
        <taxon>Astrocoeniina</taxon>
        <taxon>Pocilloporidae</taxon>
        <taxon>Pocillopora</taxon>
    </lineage>
</organism>
<dbReference type="InterPro" id="IPR014756">
    <property type="entry name" value="Ig_E-set"/>
</dbReference>
<evidence type="ECO:0000256" key="18">
    <source>
        <dbReference type="SAM" id="Phobius"/>
    </source>
</evidence>
<evidence type="ECO:0000256" key="15">
    <source>
        <dbReference type="ARBA" id="ARBA00023273"/>
    </source>
</evidence>
<keyword evidence="13" id="KW-1015">Disulfide bond</keyword>
<dbReference type="Gene3D" id="2.60.40.10">
    <property type="entry name" value="Immunoglobulins"/>
    <property type="match status" value="11"/>
</dbReference>
<dbReference type="InterPro" id="IPR037524">
    <property type="entry name" value="PA14/GLEYA"/>
</dbReference>
<dbReference type="GO" id="GO:0005509">
    <property type="term" value="F:calcium ion binding"/>
    <property type="evidence" value="ECO:0007669"/>
    <property type="project" value="UniProtKB-UniRule"/>
</dbReference>
<keyword evidence="12 18" id="KW-0472">Membrane</keyword>
<feature type="compositionally biased region" description="Polar residues" evidence="17">
    <location>
        <begin position="6113"/>
        <end position="6143"/>
    </location>
</feature>
<dbReference type="CDD" id="cd11304">
    <property type="entry name" value="Cadherin_repeat"/>
    <property type="match status" value="6"/>
</dbReference>
<dbReference type="PROSITE" id="PS00232">
    <property type="entry name" value="CADHERIN_1"/>
    <property type="match status" value="3"/>
</dbReference>
<feature type="compositionally biased region" description="Basic and acidic residues" evidence="17">
    <location>
        <begin position="6095"/>
        <end position="6104"/>
    </location>
</feature>
<dbReference type="SMART" id="SM00710">
    <property type="entry name" value="PbH1"/>
    <property type="match status" value="7"/>
</dbReference>
<evidence type="ECO:0000256" key="10">
    <source>
        <dbReference type="ARBA" id="ARBA00022889"/>
    </source>
</evidence>
<reference evidence="22 23" key="1">
    <citation type="journal article" date="2018" name="Sci. Rep.">
        <title>Comparative analysis of the Pocillopora damicornis genome highlights role of immune system in coral evolution.</title>
        <authorList>
            <person name="Cunning R."/>
            <person name="Bay R.A."/>
            <person name="Gillette P."/>
            <person name="Baker A.C."/>
            <person name="Traylor-Knowles N."/>
        </authorList>
    </citation>
    <scope>NUCLEOTIDE SEQUENCE [LARGE SCALE GENOMIC DNA]</scope>
    <source>
        <strain evidence="22">RSMAS</strain>
        <tissue evidence="22">Whole animal</tissue>
    </source>
</reference>
<feature type="domain" description="Cadherin" evidence="19">
    <location>
        <begin position="5064"/>
        <end position="5193"/>
    </location>
</feature>
<evidence type="ECO:0008006" key="24">
    <source>
        <dbReference type="Google" id="ProtNLM"/>
    </source>
</evidence>
<dbReference type="SUPFAM" id="SSF56988">
    <property type="entry name" value="Anthrax protective antigen"/>
    <property type="match status" value="1"/>
</dbReference>
<evidence type="ECO:0000256" key="5">
    <source>
        <dbReference type="ARBA" id="ARBA00022536"/>
    </source>
</evidence>
<keyword evidence="7" id="KW-0732">Signal</keyword>
<comment type="caution">
    <text evidence="22">The sequence shown here is derived from an EMBL/GenBank/DDBJ whole genome shotgun (WGS) entry which is preliminary data.</text>
</comment>
<dbReference type="GO" id="GO:0007163">
    <property type="term" value="P:establishment or maintenance of cell polarity"/>
    <property type="evidence" value="ECO:0007669"/>
    <property type="project" value="UniProtKB-ARBA"/>
</dbReference>
<dbReference type="SMART" id="SM00758">
    <property type="entry name" value="PA14"/>
    <property type="match status" value="1"/>
</dbReference>
<dbReference type="FunFam" id="2.60.40.60:FF:000013">
    <property type="entry name" value="Cadherin EGF LAG seven-pass G-type receptor"/>
    <property type="match status" value="2"/>
</dbReference>
<dbReference type="SUPFAM" id="SSF49313">
    <property type="entry name" value="Cadherin-like"/>
    <property type="match status" value="6"/>
</dbReference>
<comment type="subcellular location">
    <subcellularLocation>
        <location evidence="2">Cell membrane</location>
    </subcellularLocation>
    <subcellularLocation>
        <location evidence="3">Cell projection</location>
    </subcellularLocation>
    <subcellularLocation>
        <location evidence="1">Membrane</location>
        <topology evidence="1">Single-pass membrane protein</topology>
    </subcellularLocation>
</comment>
<dbReference type="InterPro" id="IPR013783">
    <property type="entry name" value="Ig-like_fold"/>
</dbReference>
<dbReference type="Gene3D" id="2.60.120.1560">
    <property type="match status" value="1"/>
</dbReference>
<dbReference type="Gene3D" id="2.60.40.60">
    <property type="entry name" value="Cadherins"/>
    <property type="match status" value="6"/>
</dbReference>
<evidence type="ECO:0000256" key="13">
    <source>
        <dbReference type="ARBA" id="ARBA00023157"/>
    </source>
</evidence>
<evidence type="ECO:0000259" key="19">
    <source>
        <dbReference type="PROSITE" id="PS50268"/>
    </source>
</evidence>
<dbReference type="CDD" id="cd00603">
    <property type="entry name" value="IPT_PCSR"/>
    <property type="match status" value="10"/>
</dbReference>
<dbReference type="InterPro" id="IPR006626">
    <property type="entry name" value="PbH1"/>
</dbReference>
<sequence>MKFMNLSFSSADPVVYSIEPTYGSLAGGTMVFVHGRGFANDQFNFHDPLLGNKILFKSDKHQVECHITPTDVSEKRIGCETEPSPTATDGEYELVMFVNGVLVTRYCGRRQKCTFQFYIWRTPTIDDFSPRAATPGTPVQIFGKIHTTQFSRLSPGFSPDNKEITRVYVGLECNPFNDETNELFGAEIDDCGWTPNCRGSFQCLPKTRTPGSHTASYLVSLLGRSKVNKDLWRVDGNQELYLYQTHSDIQSISPSSGSLLGGTVITIGGVGFSEIAKNVKVFVAGVECEVLSSSLTQIKCRTGARKEVRSNYPGSRGLLREIWTATVKSNLPDIATLESSAADYHFEYLTESSLPEIVSWERTSGYSARVTGYFVPFQDDVYRFGILSDDASELYLSLTGDPAGKTKIASCSSATSNWNSNSVQESEPISLEAGKQYYIEAYHNDYSGGHHMKIRVGMEKTQHTNAEVTAARDEKQKIRISSSVLWDKQILDFTTWNEDERVCEVQRLSLQPLQCVETNITSCNNTSDNFTLSYLDERITLSLKDTSSSILAQRLNELNVFKDRGKINVTAANVTEGNATVFVIWFCFKDPRGIELLNGTTQSDQTLDLSITREVKGQSAKDFQLFIGGVPSIVLKPSSSIDKIEKALKRWFSVECEESSLAGRIFYKDYEGDNIFGGETGERFSDMQAFCGRKALKNPSVLWKADYSAYLNDFLQSAYPVSRYKWFCFAYKGPIKEQVSFRVKYRDSDNEERYSTRLYSFIRSSAHLSIWGFSCIDVWSKINEDFGDQAMSVEMYRIEISRLDGSDEDVFVDNVWIGKNQLLVRPVSSGAMPNGFIIKDYKIEKTTETNWTISLLPANCGSPMPLFSVVEHTGNENGSPDDVTYTTPGLNSSVRVRRVQEASPPIEGMFDIEYRGNVIKDLLEQEFEEGIIEVERSGHCAEFEWTFTWKSHGGNHPEVKVNDSKLTGVQVTTTVTTIQDGGLFMDPIPGEFLRVPSNQTQVVVVVNEITGSCSGNNCTFEYSADQTPTLTSISPDSGPGGPDGTGTEITLGGTGFSSNNDDNIVTIGGSTCVIISSSTGSITCRADYGPGGKHLVEVLVKGKGLADNTQLLNFTYVISATAVNPASGSKAGGQLITISGSGFGYKKENASVSLDGSPCDILTITMSQITCRTSAHSAGIVSVDISVDDSSVTVSDAFEYDSSLTIDVTSVSPLQGSVSGGEIITISGTGFLNETSVQVGDQNCVIQSRIGVEITCLVPPHAPGKFAIRLFTSGKGFASIPTAYSTYEYLLEVHSIFPLIGSVAGGTHVTITGRGFGSNVSRAVVTVQGRPCRVMSCNDTHVVCKTTNIFQTAEVDNSGRHPEFGLGYEWSPKHVTCYQGDTVKWSWAGQELSKAVFNVFQTRDSSSVQYDGSGFHSNALSKTGSFSHRFLDTGVYFYAGSGSVTMKGIVKVLSFRTQSGPIKFVLDGFEAMYNLTSSSVPSTTCESGRTDSFPECNSSQAAQNPGDDGYYFTYSECNTPKVSSVTPSNGTSNTIITINGRGFSNDSCHNKVKFGSHVCDVISSSETEITCKLNTASFPVAGVPLDVSVRVLNRGYAFVRADVGEATHFVLKPTVTALSPKTGSQAGGTQLTITGDGFSNTNNNNIVLIGSTECYVMTASFDKIVCTTRASTEEAQLVSVTNNGETSVCVAADLTDCKYTFQADRTPVVTMATPAKIISPGTEFRFQMSQPPSRALDVTVTIGYEDCGVTEVASQLVKCVLPGIVFGNHTVTLHESGKGFAQFNGAQDLIVSEAIVSSVTPTQSSQNGGLTITITGNGFNPTPGRTSVAIGGEICEIVTVTYGEIQCVTPPHSSSNAVTLQVTVESEGTSLDFPPKDIAYTGDATPVLISLSTSTGKGGDILTIYGSGLDASPPGSAVRVHIGDVPCAVISSEEGSVECTLAAHAAGSYDVDVLVPGKGRASSGLSFTYSLHLASVTPNESGYGGGRVLVFQGYGFDPSAQVRICGNVCILSPTHVTTTTELACEAPSHVLDVTDTICNIKMALNDLSSNIGMGFTYKVALTSQIASVTPPRGGTGGGTTLTIQGSGFSNTQSDNVVTIDGTECTVTFANSTVILCKTGPHSKTIETKVRVEVGNNGKAIDEAAYFFYVDVWSSQFTWGYNNPPEAGTFVTIKKGQTIMLDQDTPVLKFLLIQGGALIFDMEKPSLHLQAENILITDGGCLQVGTEDDPFPGQALITLHGHVRSREMPVFGTKTIALREGKLDLHGLHVPITWTHLSSTAEVGATRLHLVKQVTWKPGDQIILAPTGKSQREFEELTITAVLNDNYTLEVSPPLKYKHISIVQTFDNIHVVETRAEVGLLTRNVRVRGSVHSAWTEQIEACEDEFRPGQFQTQTCFQGKFGEEVGSDEFGVQIMIHAPEESKNLVTARFSYAEISHAGQAFRLGRYPIHFHLSGDVSGSYVRGCAIHHSFNRAITMHGIHNLHVSHNVVFNVRGNCFFMEDGIETGNVVEYNLGIFVIASTSALNVDITPATYWVTNANNTVRHNAAAGGSHFGFWYQMFEHPDGPSFRPDYCPRNVFMLEFFNNSAHSFGRYGLWIFPVYHPMEGGGCKSIIVKPAVFGSFIAYNNMRGAEAVKVGAVQMHDFKMLDNDIAGIEYVFVDVADAPRGGPKIKNALIVGHSQVSEGLELKIRSNTHCTTSGLKLPQFSKLVVDNVTFVNFDREGCTCYSLCAQCEEFKRKGGWSTYAMKNRFVNSPRRSSFRWSHESVIVDVDGTLTGYPNGSVVPLNANLPPGHCFYSPQDSYGPHNGSVCDSTVKFRRFAFNKAAPESLMSKNVLLENRHGMDVVPFCIKCTTHPQGWVTLLILGEEYNITFENAWQITNITYSGMFYDMEENDNIWIKHRLVQTPDHFTTTGVHQNKTDITPPANSQHGSWSFVNETKVFTYIASGKNSSRTPNGNILPRDITVRVYRCFYEECIVPVPPPPPKGRPEEVRLWSNVDDWEGTEPMYGGYGRRLPTNGSDVMIQSDWYMVADIELPYLNQLLIYGTLEIDDRPGMVLNASIIFVTGGLIVGWPDQPFLSNFMISLQGNVYSEDLPLRDVNVGSKALAVFGFLWMHGRPKRVYWTDLAVTAEAGDRSVILSESVDWIVGDEIVITSTTVEPQQTEKFIIKAISQNGRNLTLDKALQYKHIAETHTAGNWTYTLAAEVGLLTRNLLVEGANNPADAWDQSFGCRVLIGRTAIEGIDYRGSARIENVEFKRCGQEGWVDDYDPRFALAFLNTGDVEGNTSYVSGNSFHDGFNTGIGVFRTNNLTIKDNIVHHTVGPSIRVIGKFVSLLRNLAVYSLSIHTYNGRKDKSNLQWPGAIEVDQAKDVILINNTVAGSERFGFKISGEKCSDGPGISVGNEVHGAWHGMHLPYEIEIEGCSMLSGYMTWRNFDYGIFLYGEPSVIIDNVISVENTVGMFPNVWGPHALSHPTADKYVIVRNTLIVGTSPGYDCAHDSIVPYARQPYGGIGAKKAPGGGKIGITTSQFSSAPARGPIMTWESPHDYSAVNGYTLYHEVTFFGFQETCGKRHRAIMSNEWAGDIIHPMDVRGLHFISVDEESKLLLNEPTLRWVNPSDCVDMDCDARRQILIRDLDGSFTGAVGGSVISKAEYEWDGDKRYGLGDYRVPKPATTLPDGTRLDMSAVAANKGIVRGTRDHNMCSWYGDWNAYKCSDIDYRMLVIESLDPDTETRRLSPVALIANGYVNLLNGPMDHGWCLGYTCQERISTFYGIVATGTNYSLYFTSNEPQKLRLHLLNSDSSAAVRVGIFYQRPQRQDVYREGRFINPTNARLQGSEFTLIDKPANAPNDYFEPPLTSISGANYYDRELATLFVVLRGSEPVDINVMPVVKVQIGMKAVSIDDFFKVNLVNNLADLLGIDKSLIRVVNIVSADGNSRRRRRSAGDISVEIEIADPPTASNTSSSSNYTGINKTTSYDELKEIGDSVVENVQTGQLARQLNTEIVSLDITDPVPEPVDPTGGVRATNETYQQNITGNSTLRYDEVQAEKEAEEASNVMTEPSGGNETVPFTSQPKLKLVDVDGKLVTTLGHGSLSNWTVMATIQNGTGDSMAVLDGNVTVTLVNGWANFTDLSITHNGSDYKLFFYVNKPAASHFNATSQSFEVKERILYFTITTQPDDANETVSFGQQPRIEVRDSANDKIVDNTGWKRRRWLFTASLANPTDNDGHLNGTTEVEFVQGVALFSNLSIDLSGENYILALKAKTDPASSYTFSGNSSAFNVSERVLYLKLVQQPSDCNDTVICGSQPIIEIRNAFPDSLVDNIGWRGRTWSINATMVGADNSVVNGTTLFPVETTGRVEFQDLSFFDTAQESQMKFSVITEPASSYSGLSVTSQTFNVSARKFYLEVITQPDKANQSEIFGVPPVVEVRDLGTRARGHPLKGDWSISASLKPSASNGTLSGVVNVTVEKERAEFNNLSVSLYGIGYKLIFESNQGHMVLSQPFEVLYVNDYSPVFDPASGSYDASISEDVSIGTTVTTVTATDQDSGSQGDVSFSLVAGNTGNKFSINSTTGVITTIGELDRETTTVFTLTVRASDGAVPEKVRSTDGQVVVTVSDINDNAPSFNNPSVTSSIQENAAIGDVVITLNANDPDEGLNSKVLYSIIDGNEAGIFTINSTSGEVKVNASVDLDQEPTPDFNHSLVVLAQDMGTPSMNTNVTLNISITPVNEFTPQLQHNSSFNFSFAENVPVGDGVFVFDVNATDQDYGEQGRVTFAFSSGNDEGKFSLNASTGELTLASSLDYETSPSYTLRIHARDNDQAGNVKYAFFTVYVSVLDLNDNAPTFSQSRYEVNVDEDTAVGLEVFTFLASDPDGGLNGLVSYSILLRNSSEFSDGLWSLNSSTGKLTLNASLDMDNRKFSTWTHTLVVRAQDAGTPLLSSNTTLIIHVILKNEFAPSFVSSDVSIIVDEDIAKGSVIYDANATDADFGADGEIVYSITDGNNDLRFMIDAASGIITNDAALDREVQPTYDLVVTARDQATSSRKSGTTTVHISLKDVNDNTPTFVKNFYSKLVDETVTTGGEIITVEANDPDSGSNSDLTYSITSGNDRGFFSIDFGTFDIDNVTGVITLAKELDFETVSEHNLEVTVSDSSLDPGKRKKITAHVRVRVINIDDSGMYTAKARMIHAFIASPLNPAGLAGVPYRSAFEVLLAFENGTEIDITSEGDRYTVDDSSKSNGLFSATTNGGLFIVANDRSLFGTGKLIVHVTNVNSVEVNVTVVGSNNLTVSAVPYPETPGASKVTELKQVISGHYQRVLLKVLVALTNGQVVDVSSNHNTTFTFKNAQQIGGKYEFGPSPNNLFSIEGNGLSGEVLLQAEFARSHAAVLNLPLSSKVFKPVNIVRFGLENVNMTLSGFSIEKTTSAFAELLMDDGSSYLINNFTSYSGLLSFSSSNPGSAKIDALSGVVTLVADSSSRVTITASLIVNASVTAEFAFYCNLEPKVGEVDIGEREGPPIPMLDKDDTWKMPIRVNPGSMGILAVQVEIQFDSDDLQLERAFTSLPYDVAGNVVTIFGPVAASEAFSESVGELSFTSKKKGVPEVMVQAFRTVNKELSAVPSKNVTVSSCSNKISGDVDVDCTFDIVDVAFISAYITASSKSRFTDEMRKRMDVDWNEVIEVNDAIFLSLIYLKSAKFVTELTYQVPDHNRESSDRCGLEFSLKLANKDGSPVTNMQTEVYFVFSHQGADVGAQLARTTFSSGTPQALDGASSVVGLIKASFANEKFIIATANSELEATDVGVTILQETPIDGTKHVVAMFSSSNPVSKLDAITWAENQAIFAPQRKLQLSESTKTCNENDDDPLVTVTVELTFDGDYDQVIGSKEEQFQAYCENQLSKIYPDATFSDCRVRKGSIIATFNMTLRKSKKQATIDNLWDDVKEGLKFEFNGATLTTRPIMRVDDEQMKVVDTPKDEDGMALYIIIIACVAGFLVIFIVVIVIYCRCRKGRAIKVNPTPPETPDIFIDSGKDSEEKESKAFGVEAKYLKPSGSATWSVHSSTESTRSDDKRKCMPPVAFAETIEPAFEEVEEPLPSSESPKLTLKDDADRPKPILAFSAVPSKQGTPRTTPNISRKSSPVHSSKGSLRTNQVVKRRKMQIKVIRPNAEMGILAHVAGIVNAKKGGTLAELREDINHSLPGYLGSVRYLFISRKMKIIDPRTETQLVLSALYKKTVYVKVFHGAESCEYFCLCGKPAQVWCKKCNTQGYCGDVCKEQDEEQHSSICTKSKARAMENARTRRVSKISKK</sequence>
<evidence type="ECO:0000256" key="6">
    <source>
        <dbReference type="ARBA" id="ARBA00022692"/>
    </source>
</evidence>
<dbReference type="FunFam" id="2.60.40.60:FF:000020">
    <property type="entry name" value="Dachsous cadherin-related 1b"/>
    <property type="match status" value="2"/>
</dbReference>
<dbReference type="InterPro" id="IPR008972">
    <property type="entry name" value="Cupredoxin"/>
</dbReference>
<dbReference type="GO" id="GO:0000272">
    <property type="term" value="P:polysaccharide catabolic process"/>
    <property type="evidence" value="ECO:0007669"/>
    <property type="project" value="InterPro"/>
</dbReference>
<dbReference type="Gene3D" id="1.10.1330.10">
    <property type="entry name" value="Dockerin domain"/>
    <property type="match status" value="1"/>
</dbReference>
<evidence type="ECO:0000256" key="11">
    <source>
        <dbReference type="ARBA" id="ARBA00022989"/>
    </source>
</evidence>
<keyword evidence="10" id="KW-0130">Cell adhesion</keyword>
<dbReference type="GO" id="GO:0042995">
    <property type="term" value="C:cell projection"/>
    <property type="evidence" value="ECO:0007669"/>
    <property type="project" value="UniProtKB-SubCell"/>
</dbReference>
<feature type="domain" description="Cadherin" evidence="19">
    <location>
        <begin position="4519"/>
        <end position="4625"/>
    </location>
</feature>
<dbReference type="GO" id="GO:0005886">
    <property type="term" value="C:plasma membrane"/>
    <property type="evidence" value="ECO:0007669"/>
    <property type="project" value="UniProtKB-SubCell"/>
</dbReference>
<evidence type="ECO:0000256" key="14">
    <source>
        <dbReference type="ARBA" id="ARBA00023180"/>
    </source>
</evidence>
<dbReference type="InterPro" id="IPR020894">
    <property type="entry name" value="Cadherin_CS"/>
</dbReference>
<evidence type="ECO:0000256" key="8">
    <source>
        <dbReference type="ARBA" id="ARBA00022737"/>
    </source>
</evidence>
<feature type="domain" description="Cadherin" evidence="19">
    <location>
        <begin position="4736"/>
        <end position="4844"/>
    </location>
</feature>
<dbReference type="Proteomes" id="UP000275408">
    <property type="component" value="Unassembled WGS sequence"/>
</dbReference>
<dbReference type="CDD" id="cd00102">
    <property type="entry name" value="IPT"/>
    <property type="match status" value="1"/>
</dbReference>
<evidence type="ECO:0000256" key="12">
    <source>
        <dbReference type="ARBA" id="ARBA00023136"/>
    </source>
</evidence>
<keyword evidence="11 18" id="KW-1133">Transmembrane helix</keyword>
<keyword evidence="23" id="KW-1185">Reference proteome</keyword>
<feature type="transmembrane region" description="Helical" evidence="18">
    <location>
        <begin position="5972"/>
        <end position="5996"/>
    </location>
</feature>
<dbReference type="InterPro" id="IPR011050">
    <property type="entry name" value="Pectin_lyase_fold/virulence"/>
</dbReference>
<keyword evidence="5" id="KW-0245">EGF-like domain</keyword>
<dbReference type="EMBL" id="RCHS01001596">
    <property type="protein sequence ID" value="RMX52720.1"/>
    <property type="molecule type" value="Genomic_DNA"/>
</dbReference>
<dbReference type="SUPFAM" id="SSF81296">
    <property type="entry name" value="E set domains"/>
    <property type="match status" value="11"/>
</dbReference>
<dbReference type="OrthoDB" id="5956818at2759"/>